<evidence type="ECO:0000259" key="1">
    <source>
        <dbReference type="Pfam" id="PF12697"/>
    </source>
</evidence>
<reference evidence="2" key="1">
    <citation type="submission" date="2022-08" db="EMBL/GenBank/DDBJ databases">
        <title>Complete genome sequence of 14 non-tuberculosis mycobacteria type-strains.</title>
        <authorList>
            <person name="Igarashi Y."/>
            <person name="Osugi A."/>
            <person name="Mitarai S."/>
        </authorList>
    </citation>
    <scope>NUCLEOTIDE SEQUENCE</scope>
    <source>
        <strain evidence="2">DSM 45575</strain>
    </source>
</reference>
<feature type="domain" description="AB hydrolase-1" evidence="1">
    <location>
        <begin position="34"/>
        <end position="267"/>
    </location>
</feature>
<keyword evidence="3" id="KW-1185">Reference proteome</keyword>
<dbReference type="InterPro" id="IPR000073">
    <property type="entry name" value="AB_hydrolase_1"/>
</dbReference>
<keyword evidence="2" id="KW-0378">Hydrolase</keyword>
<dbReference type="Pfam" id="PF12697">
    <property type="entry name" value="Abhydrolase_6"/>
    <property type="match status" value="1"/>
</dbReference>
<dbReference type="Gene3D" id="3.40.50.1820">
    <property type="entry name" value="alpha/beta hydrolase"/>
    <property type="match status" value="1"/>
</dbReference>
<dbReference type="EMBL" id="CP092365">
    <property type="protein sequence ID" value="ULN51431.1"/>
    <property type="molecule type" value="Genomic_DNA"/>
</dbReference>
<proteinExistence type="predicted"/>
<dbReference type="GO" id="GO:0016787">
    <property type="term" value="F:hydrolase activity"/>
    <property type="evidence" value="ECO:0007669"/>
    <property type="project" value="UniProtKB-KW"/>
</dbReference>
<dbReference type="SUPFAM" id="SSF53474">
    <property type="entry name" value="alpha/beta-Hydrolases"/>
    <property type="match status" value="1"/>
</dbReference>
<protein>
    <submittedName>
        <fullName evidence="2">Alpha/beta fold hydrolase</fullName>
    </submittedName>
</protein>
<dbReference type="Proteomes" id="UP001055200">
    <property type="component" value="Chromosome"/>
</dbReference>
<accession>A0ABY3TZV7</accession>
<dbReference type="RefSeq" id="WP_240169714.1">
    <property type="nucleotide sequence ID" value="NZ_CP092365.1"/>
</dbReference>
<name>A0ABY3TZV7_9MYCO</name>
<gene>
    <name evidence="2" type="ORF">MIU77_10940</name>
</gene>
<evidence type="ECO:0000313" key="3">
    <source>
        <dbReference type="Proteomes" id="UP001055200"/>
    </source>
</evidence>
<sequence length="300" mass="31614">MTEVRQRVVNAGGVPMSALVSEPEPATRGPHAVIVALHGGATTSAYFDCPGHPELSLLRAGAAAGYTVVALDRPGYGASAPYPQEMAAPEQRVSLAYTAIDRILADRPRGSGLFVVGHSAGCQLALRMVADGLRSDLLGVELAGTGRHFTPAAREVLRTARPDHRPAGLKELLWEPARLYPPGVATRISSTSGGAESEAEAATASDWSHSAFPALAAAVSVPVQYSVAEHEKVWQVDPDARAGIAALFTAAGFVSVNEQPEAGHNLSLCWNADVYHRSVFSFIERCAMTDIPNEVDQEVG</sequence>
<dbReference type="InterPro" id="IPR029058">
    <property type="entry name" value="AB_hydrolase_fold"/>
</dbReference>
<organism evidence="2 3">
    <name type="scientific">Mycolicibacillus parakoreensis</name>
    <dbReference type="NCBI Taxonomy" id="1069221"/>
    <lineage>
        <taxon>Bacteria</taxon>
        <taxon>Bacillati</taxon>
        <taxon>Actinomycetota</taxon>
        <taxon>Actinomycetes</taxon>
        <taxon>Mycobacteriales</taxon>
        <taxon>Mycobacteriaceae</taxon>
        <taxon>Mycolicibacillus</taxon>
    </lineage>
</organism>
<evidence type="ECO:0000313" key="2">
    <source>
        <dbReference type="EMBL" id="ULN51431.1"/>
    </source>
</evidence>